<evidence type="ECO:0000313" key="1">
    <source>
        <dbReference type="EMBL" id="PSN65620.1"/>
    </source>
</evidence>
<dbReference type="InterPro" id="IPR036412">
    <property type="entry name" value="HAD-like_sf"/>
</dbReference>
<dbReference type="OrthoDB" id="10255128at2759"/>
<protein>
    <recommendedName>
        <fullName evidence="3">Haloacid dehalogenase-like hydrolase</fullName>
    </recommendedName>
</protein>
<dbReference type="EMBL" id="KZ678137">
    <property type="protein sequence ID" value="PSN65620.1"/>
    <property type="molecule type" value="Genomic_DNA"/>
</dbReference>
<sequence length="331" mass="36518">MSNPDARTRPPIHWVLDWDGTITKRDTLDALVNIATEAKPSSPVPEKWRQLSEAYLEDYDCTLKKLLETSSQLPSSVGDERKLLLALQDVEERSVNRVSESGIFHDLTAGLLAAGAAKTISSGSAQLREGYMNFARHVRSSEDGLNAKSDKISILSVNWSTRFIAECLKATNESLGKDIDIYANELSGIAKGEQCSGYIVESPIAGMKIISSHDKETVLARLKQCEAVPLPPVNKHLEMPKLPTKDDGSRIVYVGDSWTDFGSLLSAPLGICIRNDAITSTQQKLADSLERVGIRCPHIQDMEQADGWRVVWAKDFEEIAQCLDSVRAYLC</sequence>
<organism evidence="1 2">
    <name type="scientific">Corynespora cassiicola Philippines</name>
    <dbReference type="NCBI Taxonomy" id="1448308"/>
    <lineage>
        <taxon>Eukaryota</taxon>
        <taxon>Fungi</taxon>
        <taxon>Dikarya</taxon>
        <taxon>Ascomycota</taxon>
        <taxon>Pezizomycotina</taxon>
        <taxon>Dothideomycetes</taxon>
        <taxon>Pleosporomycetidae</taxon>
        <taxon>Pleosporales</taxon>
        <taxon>Corynesporascaceae</taxon>
        <taxon>Corynespora</taxon>
    </lineage>
</organism>
<dbReference type="InterPro" id="IPR023214">
    <property type="entry name" value="HAD_sf"/>
</dbReference>
<proteinExistence type="predicted"/>
<evidence type="ECO:0000313" key="2">
    <source>
        <dbReference type="Proteomes" id="UP000240883"/>
    </source>
</evidence>
<dbReference type="AlphaFoldDB" id="A0A2T2NJP4"/>
<dbReference type="PANTHER" id="PTHR28181:SF1">
    <property type="entry name" value="COLD TOLERANCE PROTEIN 1"/>
    <property type="match status" value="1"/>
</dbReference>
<accession>A0A2T2NJP4</accession>
<dbReference type="Gene3D" id="3.40.50.1000">
    <property type="entry name" value="HAD superfamily/HAD-like"/>
    <property type="match status" value="1"/>
</dbReference>
<reference evidence="1 2" key="1">
    <citation type="journal article" date="2018" name="Front. Microbiol.">
        <title>Genome-Wide Analysis of Corynespora cassiicola Leaf Fall Disease Putative Effectors.</title>
        <authorList>
            <person name="Lopez D."/>
            <person name="Ribeiro S."/>
            <person name="Label P."/>
            <person name="Fumanal B."/>
            <person name="Venisse J.S."/>
            <person name="Kohler A."/>
            <person name="de Oliveira R.R."/>
            <person name="Labutti K."/>
            <person name="Lipzen A."/>
            <person name="Lail K."/>
            <person name="Bauer D."/>
            <person name="Ohm R.A."/>
            <person name="Barry K.W."/>
            <person name="Spatafora J."/>
            <person name="Grigoriev I.V."/>
            <person name="Martin F.M."/>
            <person name="Pujade-Renaud V."/>
        </authorList>
    </citation>
    <scope>NUCLEOTIDE SEQUENCE [LARGE SCALE GENOMIC DNA]</scope>
    <source>
        <strain evidence="1 2">Philippines</strain>
    </source>
</reference>
<dbReference type="Proteomes" id="UP000240883">
    <property type="component" value="Unassembled WGS sequence"/>
</dbReference>
<name>A0A2T2NJP4_CORCC</name>
<dbReference type="SUPFAM" id="SSF56784">
    <property type="entry name" value="HAD-like"/>
    <property type="match status" value="1"/>
</dbReference>
<dbReference type="STRING" id="1448308.A0A2T2NJP4"/>
<dbReference type="PANTHER" id="PTHR28181">
    <property type="entry name" value="UPF0655 PROTEIN YCR015C"/>
    <property type="match status" value="1"/>
</dbReference>
<gene>
    <name evidence="1" type="ORF">BS50DRAFT_575598</name>
</gene>
<evidence type="ECO:0008006" key="3">
    <source>
        <dbReference type="Google" id="ProtNLM"/>
    </source>
</evidence>
<keyword evidence="2" id="KW-1185">Reference proteome</keyword>
<dbReference type="InterPro" id="IPR050849">
    <property type="entry name" value="HAD-like_hydrolase_phosphatase"/>
</dbReference>